<organism evidence="2 3">
    <name type="scientific">Candidatus Magasanikbacteria bacterium GW2011_GWC2_37_14</name>
    <dbReference type="NCBI Taxonomy" id="1619046"/>
    <lineage>
        <taxon>Bacteria</taxon>
        <taxon>Candidatus Magasanikiibacteriota</taxon>
    </lineage>
</organism>
<protein>
    <submittedName>
        <fullName evidence="2">Uncharacterized protein</fullName>
    </submittedName>
</protein>
<feature type="compositionally biased region" description="Basic and acidic residues" evidence="1">
    <location>
        <begin position="14"/>
        <end position="34"/>
    </location>
</feature>
<feature type="region of interest" description="Disordered" evidence="1">
    <location>
        <begin position="1"/>
        <end position="34"/>
    </location>
</feature>
<accession>A0A0G0JGP4</accession>
<name>A0A0G0JGP4_9BACT</name>
<evidence type="ECO:0000313" key="2">
    <source>
        <dbReference type="EMBL" id="KKQ27281.1"/>
    </source>
</evidence>
<feature type="compositionally biased region" description="Basic and acidic residues" evidence="1">
    <location>
        <begin position="318"/>
        <end position="331"/>
    </location>
</feature>
<gene>
    <name evidence="2" type="ORF">US42_C0011G0019</name>
</gene>
<feature type="region of interest" description="Disordered" evidence="1">
    <location>
        <begin position="53"/>
        <end position="75"/>
    </location>
</feature>
<comment type="caution">
    <text evidence="2">The sequence shown here is derived from an EMBL/GenBank/DDBJ whole genome shotgun (WGS) entry which is preliminary data.</text>
</comment>
<sequence length="347" mass="38980">MVLNTDTATRRNVGGREQREYFGPQSREKREQKETPAVDVFLFRHSNRFAGPQEWDDPMLTGLPDNKKPVNDDKELRPEGELRAVDFGRILEQDNYDEVIGYNTSENRTAVTEKKLAKGITGEENKTETLRSSTYGEWMKNIKDPEVKKALQIAMAQNKVELAKLAPNYGLLDKKKRGELGEAAEKIAFNKMLENPKVIDSIAKMMSANMLMLRQQAEGRLTGGLTGRIAVPFVNHGGLNEAWLVKVLRRGGQKLNSIHDIGGMFSPLEGFKVSFEKEGKIVCKFLSPERQKLMGEGVELTIDWAEVEALARAYEEDLKPAPKAEPKKEEAPTPVVKPVEPAAKKHH</sequence>
<feature type="region of interest" description="Disordered" evidence="1">
    <location>
        <begin position="318"/>
        <end position="347"/>
    </location>
</feature>
<dbReference type="AlphaFoldDB" id="A0A0G0JGP4"/>
<feature type="compositionally biased region" description="Basic and acidic residues" evidence="1">
    <location>
        <begin position="65"/>
        <end position="75"/>
    </location>
</feature>
<reference evidence="2 3" key="1">
    <citation type="journal article" date="2015" name="Nature">
        <title>rRNA introns, odd ribosomes, and small enigmatic genomes across a large radiation of phyla.</title>
        <authorList>
            <person name="Brown C.T."/>
            <person name="Hug L.A."/>
            <person name="Thomas B.C."/>
            <person name="Sharon I."/>
            <person name="Castelle C.J."/>
            <person name="Singh A."/>
            <person name="Wilkins M.J."/>
            <person name="Williams K.H."/>
            <person name="Banfield J.F."/>
        </authorList>
    </citation>
    <scope>NUCLEOTIDE SEQUENCE [LARGE SCALE GENOMIC DNA]</scope>
</reference>
<feature type="compositionally biased region" description="Low complexity" evidence="1">
    <location>
        <begin position="332"/>
        <end position="341"/>
    </location>
</feature>
<evidence type="ECO:0000256" key="1">
    <source>
        <dbReference type="SAM" id="MobiDB-lite"/>
    </source>
</evidence>
<evidence type="ECO:0000313" key="3">
    <source>
        <dbReference type="Proteomes" id="UP000034849"/>
    </source>
</evidence>
<dbReference type="STRING" id="1619046.US42_C0011G0019"/>
<dbReference type="EMBL" id="LBSX01000011">
    <property type="protein sequence ID" value="KKQ27281.1"/>
    <property type="molecule type" value="Genomic_DNA"/>
</dbReference>
<dbReference type="Proteomes" id="UP000034849">
    <property type="component" value="Unassembled WGS sequence"/>
</dbReference>
<proteinExistence type="predicted"/>